<protein>
    <submittedName>
        <fullName evidence="1">Uncharacterized protein</fullName>
    </submittedName>
</protein>
<dbReference type="EMBL" id="GGEC01083401">
    <property type="protein sequence ID" value="MBX63885.1"/>
    <property type="molecule type" value="Transcribed_RNA"/>
</dbReference>
<reference evidence="1" key="1">
    <citation type="submission" date="2018-02" db="EMBL/GenBank/DDBJ databases">
        <title>Rhizophora mucronata_Transcriptome.</title>
        <authorList>
            <person name="Meera S.P."/>
            <person name="Sreeshan A."/>
            <person name="Augustine A."/>
        </authorList>
    </citation>
    <scope>NUCLEOTIDE SEQUENCE</scope>
    <source>
        <tissue evidence="1">Leaf</tissue>
    </source>
</reference>
<sequence>MVVKFTRLHEDRLKEEAQLDVLISILSSKSQLKFSDVVVNIRRVIKEMYLSCWLTHSISFY</sequence>
<accession>A0A2P2QA90</accession>
<dbReference type="AlphaFoldDB" id="A0A2P2QA90"/>
<organism evidence="1">
    <name type="scientific">Rhizophora mucronata</name>
    <name type="common">Asiatic mangrove</name>
    <dbReference type="NCBI Taxonomy" id="61149"/>
    <lineage>
        <taxon>Eukaryota</taxon>
        <taxon>Viridiplantae</taxon>
        <taxon>Streptophyta</taxon>
        <taxon>Embryophyta</taxon>
        <taxon>Tracheophyta</taxon>
        <taxon>Spermatophyta</taxon>
        <taxon>Magnoliopsida</taxon>
        <taxon>eudicotyledons</taxon>
        <taxon>Gunneridae</taxon>
        <taxon>Pentapetalae</taxon>
        <taxon>rosids</taxon>
        <taxon>fabids</taxon>
        <taxon>Malpighiales</taxon>
        <taxon>Rhizophoraceae</taxon>
        <taxon>Rhizophora</taxon>
    </lineage>
</organism>
<proteinExistence type="predicted"/>
<evidence type="ECO:0000313" key="1">
    <source>
        <dbReference type="EMBL" id="MBX63885.1"/>
    </source>
</evidence>
<name>A0A2P2QA90_RHIMU</name>